<protein>
    <recommendedName>
        <fullName evidence="2">Nucleolar 27S pre-rRNA processing Urb2/Npa2 C-terminal domain-containing protein</fullName>
    </recommendedName>
</protein>
<dbReference type="GO" id="GO:0042254">
    <property type="term" value="P:ribosome biogenesis"/>
    <property type="evidence" value="ECO:0007669"/>
    <property type="project" value="TreeGrafter"/>
</dbReference>
<dbReference type="GO" id="GO:0005730">
    <property type="term" value="C:nucleolus"/>
    <property type="evidence" value="ECO:0007669"/>
    <property type="project" value="TreeGrafter"/>
</dbReference>
<keyword evidence="4" id="KW-1185">Reference proteome</keyword>
<dbReference type="Pfam" id="PF10441">
    <property type="entry name" value="Urb2"/>
    <property type="match status" value="1"/>
</dbReference>
<dbReference type="InterPro" id="IPR052609">
    <property type="entry name" value="Ribosome_Biogenesis_Reg"/>
</dbReference>
<evidence type="ECO:0000313" key="3">
    <source>
        <dbReference type="EMBL" id="KAJ8767566.1"/>
    </source>
</evidence>
<feature type="domain" description="Nucleolar 27S pre-rRNA processing Urb2/Npa2 C-terminal" evidence="2">
    <location>
        <begin position="1825"/>
        <end position="2036"/>
    </location>
</feature>
<evidence type="ECO:0000313" key="4">
    <source>
        <dbReference type="Proteomes" id="UP001159364"/>
    </source>
</evidence>
<name>A0AAV8TMC1_9ROSI</name>
<proteinExistence type="predicted"/>
<dbReference type="PANTHER" id="PTHR15682">
    <property type="entry name" value="UNHEALTHY RIBOSOME BIOGENESIS PROTEIN 2 HOMOLOG"/>
    <property type="match status" value="1"/>
</dbReference>
<sequence length="2051" mass="230332">MADLSAKKRKRKLKSSDEKERPDKALCFDDSNKETEPEEGFGSGEKGLEEQIRVGRAWRNLQLILSLQNKEIELQKKLELAFDYVKSKEKEGEVDVDEGHQTVNLSRLVVFLNDWVQSLLISGDKKGKRDGVKTSSGVSEACLDYRCWVIFKFSLKEALRLQLSLSFSRNILRAIWRIATRAMSLLEEVSLLSRESFFFGEGFELYTVALDCISLLFLSHGNLSNENLDLWISTARSVLDLVWKVCDENLESGNAGTFAFRFCILVLEPFAKFLRVHPLRKNNFHCFLDELLEPLLHLLVHFNGRDHALPVGNVMIMVEEVILQGLFHPIHIDGFLSLRSSGKYLASNEGKIIDSMCLIKSYHRHLFDKLHRIMATKKGHILSGLGQLFHLLVNRVRRPNRVSLLSENTKIGKSRGSAELMVHSFDKLHQSSDAVLDTSSGPANLNAEKRKSLLEFFVQIMDPLLLQLNEFLHAQLEGDRLFLDVHYVLKAINSLLATFLHEQLYLKTEDVSEGAYLNFLKKIYDIVFLFATNILGLPTFNMVNQTQKVLTLVARELLIAVGYFLDIEYQVIGDDSTKLWVMLISFLAFGQSFKAISFLKPTVFLLLQVNNTIYAFSKAIRHVMIPKNVCNGGPNDDSFLITITLPLEAYVKPVGILLSTKEFKLAFHNVIKSIPEGQVSESIRQLNIDVSETMEWMNDNCSAGDIQKSDPQSELLGIGLSEMYAVVLDSLSITVGNCSLVGQSVQDLITAIRPYMNILIGLQPDSFDEFETSVTGTNPNDSLAGIKHCILKRRLSTHWIIVFFFRLYMSCRSLYRQAISLMPPKLSKKMSALMGDSFSGHSGRDYLDKTDCKYEGYFSWIIQSSASLSVTMQSISDIYLQDSNEDCSPLVYLLHVMAIQRLVDLNRQINSFEYIQKKVENVAQMELLDDNGLLQYHSRRRKCKRHISVLKQEASDLTEFMINNLSLVGTDQLSVNSDDMHWIDCCDHTLLESGIWDLDVCSLNKKSLPTAVWWIVCQNVDSWSNHASKKNLKLFLSHLISASLPLIARSFSKAEERHVKENALPNKLTVNHISAQLLSNSDFYEHSFVSRHLASRFCDLLEKSVVPLFGNNSIGAVDLKSLPNWEEVLRTFEQTSIIGSGSNCIHENVAEENVTSHSTFEKSADISQESTNTQFTACQSLLSLLCWMPKGYMSKRSFSRCVTYILNLERLVIGNILDCQRASSTNKYELVRLLLSCRRALKFLIVAYYEEKAQLFMPVLSGGSLPILWFFKSMSVVSGLQDTLSDGSYDEIRCTIYSFMDQTSYAILTISKYESICAFQSLCAEKYYSKQLNSDDDKGPNSSSQFDRCLGSFKDVESWKNILVLAESLKEQTQDILTSLKDDPHNNGIENGTSVLNLTKISSLVSCFSGFLWGLASALDLATARDRDCNAKLMKSQHEPAARINLCINVFADLISFSLRLILRAGVYPFENLCDAQNFLASRHNILCLVKQQKSDAATICSTSSNPGNDSQTIDLHRHGLGLEDSNSIASVLNKIDSFECQSVNGYLLESLLRGHHPKTAILIRQLLVSYAAIAKLNLKFGFTSFLSILIPNIIDVSQIMLLKFVDMDVVPQPFPFIWLDGVMKFLQELGSHFPLTNPSLTRDVYVKLIVLHIKTIGKCISLQGKEATLESHETESSTKILHGHTGSTKGSLFHLNEIKARSRLSFKALIKRPSELHMLSAVQALERALVGVNEGHTSIYEITTGNADGGKVSSTVAAGVDCLDLLLENVSGRKRLSVVKRHIKSLIAPLFNVILHLQNPSIFCRMSTGTKGDNDPDPGAVILMCVEIVTRISAKHALFHMDTWHVGQSLGIPAALFRDFGQVIASSVSVLSNSFPSLDNKNHDQVEGMPSCALDQQFTVGLFTASCRLLSTTLKHHYCESERCIAVLQESVRILLSCLEMADSYLVTGKDYSSWDTEAGVRGACSLRRIYEELRQQKDAFGQHCSKFLSDYIRVHSGCSGLKAGLKREIDEALRPGIYALIDVCSADDLQHLHLIFGETHWQLCDMITK</sequence>
<dbReference type="InterPro" id="IPR018849">
    <property type="entry name" value="Urb2/Npa2_C"/>
</dbReference>
<gene>
    <name evidence="3" type="ORF">K2173_017910</name>
</gene>
<feature type="compositionally biased region" description="Basic and acidic residues" evidence="1">
    <location>
        <begin position="14"/>
        <end position="35"/>
    </location>
</feature>
<evidence type="ECO:0000256" key="1">
    <source>
        <dbReference type="SAM" id="MobiDB-lite"/>
    </source>
</evidence>
<comment type="caution">
    <text evidence="3">The sequence shown here is derived from an EMBL/GenBank/DDBJ whole genome shotgun (WGS) entry which is preliminary data.</text>
</comment>
<evidence type="ECO:0000259" key="2">
    <source>
        <dbReference type="Pfam" id="PF10441"/>
    </source>
</evidence>
<accession>A0AAV8TMC1</accession>
<dbReference type="Proteomes" id="UP001159364">
    <property type="component" value="Linkage Group LG04"/>
</dbReference>
<dbReference type="PANTHER" id="PTHR15682:SF2">
    <property type="entry name" value="UNHEALTHY RIBOSOME BIOGENESIS PROTEIN 2 HOMOLOG"/>
    <property type="match status" value="1"/>
</dbReference>
<dbReference type="EMBL" id="JAIWQS010000004">
    <property type="protein sequence ID" value="KAJ8767566.1"/>
    <property type="molecule type" value="Genomic_DNA"/>
</dbReference>
<reference evidence="3 4" key="1">
    <citation type="submission" date="2021-09" db="EMBL/GenBank/DDBJ databases">
        <title>Genomic insights and catalytic innovation underlie evolution of tropane alkaloids biosynthesis.</title>
        <authorList>
            <person name="Wang Y.-J."/>
            <person name="Tian T."/>
            <person name="Huang J.-P."/>
            <person name="Huang S.-X."/>
        </authorList>
    </citation>
    <scope>NUCLEOTIDE SEQUENCE [LARGE SCALE GENOMIC DNA]</scope>
    <source>
        <strain evidence="3">KIB-2018</strain>
        <tissue evidence="3">Leaf</tissue>
    </source>
</reference>
<organism evidence="3 4">
    <name type="scientific">Erythroxylum novogranatense</name>
    <dbReference type="NCBI Taxonomy" id="1862640"/>
    <lineage>
        <taxon>Eukaryota</taxon>
        <taxon>Viridiplantae</taxon>
        <taxon>Streptophyta</taxon>
        <taxon>Embryophyta</taxon>
        <taxon>Tracheophyta</taxon>
        <taxon>Spermatophyta</taxon>
        <taxon>Magnoliopsida</taxon>
        <taxon>eudicotyledons</taxon>
        <taxon>Gunneridae</taxon>
        <taxon>Pentapetalae</taxon>
        <taxon>rosids</taxon>
        <taxon>fabids</taxon>
        <taxon>Malpighiales</taxon>
        <taxon>Erythroxylaceae</taxon>
        <taxon>Erythroxylum</taxon>
    </lineage>
</organism>
<feature type="region of interest" description="Disordered" evidence="1">
    <location>
        <begin position="1"/>
        <end position="46"/>
    </location>
</feature>